<dbReference type="EMBL" id="RKHL01000002">
    <property type="protein sequence ID" value="ROR76006.1"/>
    <property type="molecule type" value="Genomic_DNA"/>
</dbReference>
<dbReference type="RefSeq" id="WP_085514209.1">
    <property type="nucleotide sequence ID" value="NZ_FXAP01000007.1"/>
</dbReference>
<gene>
    <name evidence="1" type="ORF">EDD42_3958</name>
</gene>
<dbReference type="Proteomes" id="UP000266915">
    <property type="component" value="Unassembled WGS sequence"/>
</dbReference>
<name>A0A3N2BL67_9MICO</name>
<protein>
    <submittedName>
        <fullName evidence="1">Uncharacterized protein</fullName>
    </submittedName>
</protein>
<evidence type="ECO:0000313" key="2">
    <source>
        <dbReference type="Proteomes" id="UP000266915"/>
    </source>
</evidence>
<dbReference type="AlphaFoldDB" id="A0A3N2BL67"/>
<keyword evidence="2" id="KW-1185">Reference proteome</keyword>
<comment type="caution">
    <text evidence="1">The sequence shown here is derived from an EMBL/GenBank/DDBJ whole genome shotgun (WGS) entry which is preliminary data.</text>
</comment>
<proteinExistence type="predicted"/>
<reference evidence="1 2" key="1">
    <citation type="submission" date="2018-11" db="EMBL/GenBank/DDBJ databases">
        <title>Sequencing the genomes of 1000 actinobacteria strains.</title>
        <authorList>
            <person name="Klenk H.-P."/>
        </authorList>
    </citation>
    <scope>NUCLEOTIDE SEQUENCE [LARGE SCALE GENOMIC DNA]</scope>
    <source>
        <strain evidence="1 2">DSM 14012</strain>
    </source>
</reference>
<accession>A0A3N2BL67</accession>
<organism evidence="1 2">
    <name type="scientific">Plantibacter flavus</name>
    <dbReference type="NCBI Taxonomy" id="150123"/>
    <lineage>
        <taxon>Bacteria</taxon>
        <taxon>Bacillati</taxon>
        <taxon>Actinomycetota</taxon>
        <taxon>Actinomycetes</taxon>
        <taxon>Micrococcales</taxon>
        <taxon>Microbacteriaceae</taxon>
        <taxon>Plantibacter</taxon>
    </lineage>
</organism>
<evidence type="ECO:0000313" key="1">
    <source>
        <dbReference type="EMBL" id="ROR76006.1"/>
    </source>
</evidence>
<sequence>MKHLMLIEDGSSLENSLHLSDRTRAARLIDLLRSGDLGDSVASDANEALIEADLEAAAADYPEGVSAQHPRPEDYVDTLRDVLSDRGIDMYLDDLDAPTEVSTA</sequence>